<keyword evidence="3 4" id="KW-0539">Nucleus</keyword>
<organism evidence="5 6">
    <name type="scientific">Clavispora lusitaniae</name>
    <name type="common">Candida lusitaniae</name>
    <dbReference type="NCBI Taxonomy" id="36911"/>
    <lineage>
        <taxon>Eukaryota</taxon>
        <taxon>Fungi</taxon>
        <taxon>Dikarya</taxon>
        <taxon>Ascomycota</taxon>
        <taxon>Saccharomycotina</taxon>
        <taxon>Pichiomycetes</taxon>
        <taxon>Metschnikowiaceae</taxon>
        <taxon>Clavispora</taxon>
    </lineage>
</organism>
<dbReference type="EMBL" id="LYUB02000005">
    <property type="protein sequence ID" value="OVF09477.1"/>
    <property type="molecule type" value="Genomic_DNA"/>
</dbReference>
<comment type="subunit">
    <text evidence="4">Component of the Mediator complex.</text>
</comment>
<accession>A0AA91Q2C8</accession>
<protein>
    <recommendedName>
        <fullName evidence="4">Mediator of RNA polymerase II transcription subunit 11</fullName>
    </recommendedName>
    <alternativeName>
        <fullName evidence="4">Mediator complex subunit 11</fullName>
    </alternativeName>
</protein>
<reference evidence="5 6" key="1">
    <citation type="submission" date="2017-04" db="EMBL/GenBank/DDBJ databases">
        <title>Draft genome of the yeast Clavispora lusitaniae type strain CBS 6936.</title>
        <authorList>
            <person name="Durrens P."/>
            <person name="Klopp C."/>
            <person name="Biteau N."/>
            <person name="Fitton-Ouhabi V."/>
            <person name="Dementhon K."/>
            <person name="Accoceberry I."/>
            <person name="Sherman D.J."/>
            <person name="Noel T."/>
        </authorList>
    </citation>
    <scope>NUCLEOTIDE SEQUENCE [LARGE SCALE GENOMIC DNA]</scope>
    <source>
        <strain evidence="5 6">CBS 6936</strain>
    </source>
</reference>
<evidence type="ECO:0000313" key="5">
    <source>
        <dbReference type="EMBL" id="OVF09477.1"/>
    </source>
</evidence>
<name>A0AA91Q2C8_CLALS</name>
<evidence type="ECO:0000256" key="1">
    <source>
        <dbReference type="ARBA" id="ARBA00004123"/>
    </source>
</evidence>
<keyword evidence="4" id="KW-0010">Activator</keyword>
<comment type="subcellular location">
    <subcellularLocation>
        <location evidence="1 4">Nucleus</location>
    </subcellularLocation>
</comment>
<dbReference type="InterPro" id="IPR019404">
    <property type="entry name" value="Mediator_Med11"/>
</dbReference>
<dbReference type="GO" id="GO:0016592">
    <property type="term" value="C:mediator complex"/>
    <property type="evidence" value="ECO:0007669"/>
    <property type="project" value="InterPro"/>
</dbReference>
<comment type="function">
    <text evidence="4">Component of the Mediator complex, a coactivator involved in the regulated transcription of nearly all RNA polymerase II-dependent genes. Mediator functions as a bridge to convey information from gene-specific regulatory proteins to the basal RNA polymerase II transcription machinery. Mediator is recruited to promoters by direct interactions with regulatory proteins and serves as a scaffold for the assembly of a functional pre-initiation complex with RNA polymerase II and the general transcription factors.</text>
</comment>
<dbReference type="GO" id="GO:0006357">
    <property type="term" value="P:regulation of transcription by RNA polymerase II"/>
    <property type="evidence" value="ECO:0007669"/>
    <property type="project" value="InterPro"/>
</dbReference>
<dbReference type="OMA" id="IMDDNIG"/>
<dbReference type="AlphaFoldDB" id="A0AA91Q2C8"/>
<keyword evidence="4" id="KW-0804">Transcription</keyword>
<gene>
    <name evidence="4" type="primary">MED11</name>
    <name evidence="5" type="ORF">A9F13_05g02926</name>
</gene>
<proteinExistence type="inferred from homology"/>
<dbReference type="Pfam" id="PF10280">
    <property type="entry name" value="Med11"/>
    <property type="match status" value="1"/>
</dbReference>
<dbReference type="KEGG" id="clus:A9F13_05g02926"/>
<evidence type="ECO:0000256" key="2">
    <source>
        <dbReference type="ARBA" id="ARBA00008186"/>
    </source>
</evidence>
<dbReference type="Proteomes" id="UP000195602">
    <property type="component" value="Unassembled WGS sequence"/>
</dbReference>
<sequence>MTQRGFIQERLESLNEIDNNVVGLLDRVSKLIDTYMEPSRNTTADISSTKEQFQEEVKEVYSVLSALAISLRKEVKIMDENIGVYDKNDDSIMILPMNVDQKNTTLGKRKLEEELEKLESE</sequence>
<evidence type="ECO:0000256" key="4">
    <source>
        <dbReference type="RuleBase" id="RU364147"/>
    </source>
</evidence>
<dbReference type="Gene3D" id="1.10.287.3490">
    <property type="match status" value="1"/>
</dbReference>
<evidence type="ECO:0000256" key="3">
    <source>
        <dbReference type="ARBA" id="ARBA00023242"/>
    </source>
</evidence>
<comment type="similarity">
    <text evidence="2 4">Belongs to the Mediator complex subunit 11 family.</text>
</comment>
<dbReference type="GO" id="GO:0003712">
    <property type="term" value="F:transcription coregulator activity"/>
    <property type="evidence" value="ECO:0007669"/>
    <property type="project" value="InterPro"/>
</dbReference>
<evidence type="ECO:0000313" key="6">
    <source>
        <dbReference type="Proteomes" id="UP000195602"/>
    </source>
</evidence>
<keyword evidence="4" id="KW-0805">Transcription regulation</keyword>
<comment type="caution">
    <text evidence="5">The sequence shown here is derived from an EMBL/GenBank/DDBJ whole genome shotgun (WGS) entry which is preliminary data.</text>
</comment>